<dbReference type="SUPFAM" id="SSF143011">
    <property type="entry name" value="RelE-like"/>
    <property type="match status" value="1"/>
</dbReference>
<dbReference type="Gene3D" id="3.30.2310.20">
    <property type="entry name" value="RelE-like"/>
    <property type="match status" value="1"/>
</dbReference>
<organism evidence="3 4">
    <name type="scientific">Rodentibacter genomosp. 2</name>
    <dbReference type="NCBI Taxonomy" id="1908266"/>
    <lineage>
        <taxon>Bacteria</taxon>
        <taxon>Pseudomonadati</taxon>
        <taxon>Pseudomonadota</taxon>
        <taxon>Gammaproteobacteria</taxon>
        <taxon>Pasteurellales</taxon>
        <taxon>Pasteurellaceae</taxon>
        <taxon>Rodentibacter</taxon>
    </lineage>
</organism>
<dbReference type="AlphaFoldDB" id="A0A1V3JC35"/>
<sequence>MSWRQSLAWNIKFLPSAVKEFKKLDKTTSARIFSYLREVAKLDDPTMRGKGLTGNLAGYWRYRIGDYRVITQLQNGEMIITVIKINHRSKVYEKV</sequence>
<keyword evidence="2" id="KW-1277">Toxin-antitoxin system</keyword>
<dbReference type="InterPro" id="IPR007712">
    <property type="entry name" value="RelE/ParE_toxin"/>
</dbReference>
<dbReference type="PANTHER" id="PTHR35601">
    <property type="entry name" value="TOXIN RELE"/>
    <property type="match status" value="1"/>
</dbReference>
<dbReference type="STRING" id="1908266.BKK55_10850"/>
<evidence type="ECO:0000256" key="1">
    <source>
        <dbReference type="ARBA" id="ARBA00006226"/>
    </source>
</evidence>
<evidence type="ECO:0000313" key="3">
    <source>
        <dbReference type="EMBL" id="OOF53890.1"/>
    </source>
</evidence>
<evidence type="ECO:0000256" key="2">
    <source>
        <dbReference type="ARBA" id="ARBA00022649"/>
    </source>
</evidence>
<dbReference type="Proteomes" id="UP000188541">
    <property type="component" value="Unassembled WGS sequence"/>
</dbReference>
<reference evidence="3 4" key="1">
    <citation type="submission" date="2016-10" db="EMBL/GenBank/DDBJ databases">
        <title>Rodentibacter gen. nov. and new species.</title>
        <authorList>
            <person name="Christensen H."/>
        </authorList>
    </citation>
    <scope>NUCLEOTIDE SEQUENCE [LARGE SCALE GENOMIC DNA]</scope>
    <source>
        <strain evidence="3 4">1996246016</strain>
    </source>
</reference>
<comment type="caution">
    <text evidence="3">The sequence shown here is derived from an EMBL/GenBank/DDBJ whole genome shotgun (WGS) entry which is preliminary data.</text>
</comment>
<protein>
    <submittedName>
        <fullName evidence="3">Addiction module toxin RelE</fullName>
    </submittedName>
</protein>
<dbReference type="PANTHER" id="PTHR35601:SF1">
    <property type="entry name" value="TOXIN RELE"/>
    <property type="match status" value="1"/>
</dbReference>
<proteinExistence type="inferred from homology"/>
<dbReference type="NCBIfam" id="TIGR02385">
    <property type="entry name" value="RelE_StbE"/>
    <property type="match status" value="1"/>
</dbReference>
<accession>A0A1V3JC35</accession>
<gene>
    <name evidence="3" type="ORF">BKK55_10850</name>
</gene>
<evidence type="ECO:0000313" key="4">
    <source>
        <dbReference type="Proteomes" id="UP000188541"/>
    </source>
</evidence>
<dbReference type="EMBL" id="MLHO01000058">
    <property type="protein sequence ID" value="OOF53890.1"/>
    <property type="molecule type" value="Genomic_DNA"/>
</dbReference>
<dbReference type="OrthoDB" id="5570653at2"/>
<dbReference type="InterPro" id="IPR035093">
    <property type="entry name" value="RelE/ParE_toxin_dom_sf"/>
</dbReference>
<dbReference type="Pfam" id="PF05016">
    <property type="entry name" value="ParE_toxin"/>
    <property type="match status" value="1"/>
</dbReference>
<name>A0A1V3JC35_9PAST</name>
<comment type="similarity">
    <text evidence="1">Belongs to the RelE toxin family.</text>
</comment>
<keyword evidence="4" id="KW-1185">Reference proteome</keyword>